<keyword evidence="8" id="KW-0106">Calcium</keyword>
<dbReference type="Gene3D" id="3.40.50.1820">
    <property type="entry name" value="alpha/beta hydrolase"/>
    <property type="match status" value="1"/>
</dbReference>
<keyword evidence="4" id="KW-0597">Phosphoprotein</keyword>
<keyword evidence="3" id="KW-1003">Cell membrane</keyword>
<evidence type="ECO:0000256" key="2">
    <source>
        <dbReference type="ARBA" id="ARBA00004651"/>
    </source>
</evidence>
<evidence type="ECO:0000256" key="8">
    <source>
        <dbReference type="ARBA" id="ARBA00022837"/>
    </source>
</evidence>
<proteinExistence type="predicted"/>
<evidence type="ECO:0000256" key="9">
    <source>
        <dbReference type="ARBA" id="ARBA00022963"/>
    </source>
</evidence>
<reference evidence="18 19" key="1">
    <citation type="submission" date="2024-02" db="EMBL/GenBank/DDBJ databases">
        <title>Chromosome-scale genome assembly of the rough periwinkle Littorina saxatilis.</title>
        <authorList>
            <person name="De Jode A."/>
            <person name="Faria R."/>
            <person name="Formenti G."/>
            <person name="Sims Y."/>
            <person name="Smith T.P."/>
            <person name="Tracey A."/>
            <person name="Wood J.M.D."/>
            <person name="Zagrodzka Z.B."/>
            <person name="Johannesson K."/>
            <person name="Butlin R.K."/>
            <person name="Leder E.H."/>
        </authorList>
    </citation>
    <scope>NUCLEOTIDE SEQUENCE [LARGE SCALE GENOMIC DNA]</scope>
    <source>
        <strain evidence="18">Snail1</strain>
        <tissue evidence="18">Muscle</tissue>
    </source>
</reference>
<dbReference type="InterPro" id="IPR052214">
    <property type="entry name" value="DAG_Lipase-Related"/>
</dbReference>
<dbReference type="CDD" id="cd00519">
    <property type="entry name" value="Lipase_3"/>
    <property type="match status" value="1"/>
</dbReference>
<evidence type="ECO:0000256" key="3">
    <source>
        <dbReference type="ARBA" id="ARBA00022475"/>
    </source>
</evidence>
<evidence type="ECO:0000256" key="7">
    <source>
        <dbReference type="ARBA" id="ARBA00022801"/>
    </source>
</evidence>
<evidence type="ECO:0000256" key="11">
    <source>
        <dbReference type="ARBA" id="ARBA00023098"/>
    </source>
</evidence>
<comment type="cofactor">
    <cofactor evidence="1">
        <name>Ca(2+)</name>
        <dbReference type="ChEBI" id="CHEBI:29108"/>
    </cofactor>
</comment>
<feature type="transmembrane region" description="Helical" evidence="16">
    <location>
        <begin position="98"/>
        <end position="120"/>
    </location>
</feature>
<dbReference type="GO" id="GO:0046872">
    <property type="term" value="F:metal ion binding"/>
    <property type="evidence" value="ECO:0007669"/>
    <property type="project" value="UniProtKB-KW"/>
</dbReference>
<dbReference type="SUPFAM" id="SSF53474">
    <property type="entry name" value="alpha/beta-Hydrolases"/>
    <property type="match status" value="1"/>
</dbReference>
<feature type="region of interest" description="Disordered" evidence="15">
    <location>
        <begin position="568"/>
        <end position="593"/>
    </location>
</feature>
<keyword evidence="9" id="KW-0442">Lipid degradation</keyword>
<feature type="transmembrane region" description="Helical" evidence="16">
    <location>
        <begin position="132"/>
        <end position="156"/>
    </location>
</feature>
<evidence type="ECO:0000313" key="18">
    <source>
        <dbReference type="EMBL" id="KAK7112095.1"/>
    </source>
</evidence>
<dbReference type="GO" id="GO:0005886">
    <property type="term" value="C:plasma membrane"/>
    <property type="evidence" value="ECO:0007669"/>
    <property type="project" value="UniProtKB-SubCell"/>
</dbReference>
<dbReference type="Proteomes" id="UP001374579">
    <property type="component" value="Unassembled WGS sequence"/>
</dbReference>
<evidence type="ECO:0000259" key="17">
    <source>
        <dbReference type="Pfam" id="PF01764"/>
    </source>
</evidence>
<protein>
    <recommendedName>
        <fullName evidence="14">sn-1-specific diacylglycerol lipase</fullName>
        <ecNumber evidence="14">3.1.1.116</ecNumber>
    </recommendedName>
</protein>
<comment type="catalytic activity">
    <reaction evidence="13">
        <text>a 1,2-diacyl-sn-glycerol + H2O = a 2-acylglycerol + a fatty acid + H(+)</text>
        <dbReference type="Rhea" id="RHEA:33275"/>
        <dbReference type="ChEBI" id="CHEBI:15377"/>
        <dbReference type="ChEBI" id="CHEBI:15378"/>
        <dbReference type="ChEBI" id="CHEBI:17389"/>
        <dbReference type="ChEBI" id="CHEBI:17815"/>
        <dbReference type="ChEBI" id="CHEBI:28868"/>
        <dbReference type="EC" id="3.1.1.116"/>
    </reaction>
    <physiologicalReaction direction="left-to-right" evidence="13">
        <dbReference type="Rhea" id="RHEA:33276"/>
    </physiologicalReaction>
</comment>
<dbReference type="EC" id="3.1.1.116" evidence="14"/>
<keyword evidence="7" id="KW-0378">Hydrolase</keyword>
<dbReference type="GO" id="GO:0004806">
    <property type="term" value="F:triacylglycerol lipase activity"/>
    <property type="evidence" value="ECO:0007669"/>
    <property type="project" value="TreeGrafter"/>
</dbReference>
<dbReference type="GO" id="GO:0019369">
    <property type="term" value="P:arachidonate metabolic process"/>
    <property type="evidence" value="ECO:0007669"/>
    <property type="project" value="TreeGrafter"/>
</dbReference>
<dbReference type="GO" id="GO:0005737">
    <property type="term" value="C:cytoplasm"/>
    <property type="evidence" value="ECO:0007669"/>
    <property type="project" value="TreeGrafter"/>
</dbReference>
<feature type="transmembrane region" description="Helical" evidence="16">
    <location>
        <begin position="58"/>
        <end position="78"/>
    </location>
</feature>
<dbReference type="EMBL" id="JBAMIC010000002">
    <property type="protein sequence ID" value="KAK7112095.1"/>
    <property type="molecule type" value="Genomic_DNA"/>
</dbReference>
<evidence type="ECO:0000256" key="1">
    <source>
        <dbReference type="ARBA" id="ARBA00001913"/>
    </source>
</evidence>
<evidence type="ECO:0000256" key="4">
    <source>
        <dbReference type="ARBA" id="ARBA00022553"/>
    </source>
</evidence>
<organism evidence="18 19">
    <name type="scientific">Littorina saxatilis</name>
    <dbReference type="NCBI Taxonomy" id="31220"/>
    <lineage>
        <taxon>Eukaryota</taxon>
        <taxon>Metazoa</taxon>
        <taxon>Spiralia</taxon>
        <taxon>Lophotrochozoa</taxon>
        <taxon>Mollusca</taxon>
        <taxon>Gastropoda</taxon>
        <taxon>Caenogastropoda</taxon>
        <taxon>Littorinimorpha</taxon>
        <taxon>Littorinoidea</taxon>
        <taxon>Littorinidae</taxon>
        <taxon>Littorina</taxon>
    </lineage>
</organism>
<keyword evidence="11" id="KW-0443">Lipid metabolism</keyword>
<evidence type="ECO:0000256" key="16">
    <source>
        <dbReference type="SAM" id="Phobius"/>
    </source>
</evidence>
<keyword evidence="19" id="KW-1185">Reference proteome</keyword>
<dbReference type="PANTHER" id="PTHR45792:SF2">
    <property type="entry name" value="DIACYLGLYCEROL LIPASE-BETA"/>
    <property type="match status" value="1"/>
</dbReference>
<name>A0AAN9BVJ1_9CAEN</name>
<dbReference type="InterPro" id="IPR002921">
    <property type="entry name" value="Fungal_lipase-type"/>
</dbReference>
<comment type="subcellular location">
    <subcellularLocation>
        <location evidence="2">Cell membrane</location>
        <topology evidence="2">Multi-pass membrane protein</topology>
    </subcellularLocation>
</comment>
<evidence type="ECO:0000256" key="6">
    <source>
        <dbReference type="ARBA" id="ARBA00022723"/>
    </source>
</evidence>
<keyword evidence="10 16" id="KW-1133">Transmembrane helix</keyword>
<evidence type="ECO:0000256" key="5">
    <source>
        <dbReference type="ARBA" id="ARBA00022692"/>
    </source>
</evidence>
<dbReference type="GO" id="GO:0046340">
    <property type="term" value="P:diacylglycerol catabolic process"/>
    <property type="evidence" value="ECO:0007669"/>
    <property type="project" value="TreeGrafter"/>
</dbReference>
<keyword evidence="5 16" id="KW-0812">Transmembrane</keyword>
<evidence type="ECO:0000313" key="19">
    <source>
        <dbReference type="Proteomes" id="UP001374579"/>
    </source>
</evidence>
<comment type="caution">
    <text evidence="18">The sequence shown here is derived from an EMBL/GenBank/DDBJ whole genome shotgun (WGS) entry which is preliminary data.</text>
</comment>
<evidence type="ECO:0000256" key="10">
    <source>
        <dbReference type="ARBA" id="ARBA00022989"/>
    </source>
</evidence>
<gene>
    <name evidence="18" type="ORF">V1264_011603</name>
</gene>
<evidence type="ECO:0000256" key="12">
    <source>
        <dbReference type="ARBA" id="ARBA00023136"/>
    </source>
</evidence>
<dbReference type="GO" id="GO:0022008">
    <property type="term" value="P:neurogenesis"/>
    <property type="evidence" value="ECO:0007669"/>
    <property type="project" value="TreeGrafter"/>
</dbReference>
<evidence type="ECO:0000256" key="15">
    <source>
        <dbReference type="SAM" id="MobiDB-lite"/>
    </source>
</evidence>
<dbReference type="PANTHER" id="PTHR45792">
    <property type="entry name" value="DIACYLGLYCEROL LIPASE HOMOLOG-RELATED"/>
    <property type="match status" value="1"/>
</dbReference>
<keyword evidence="12 16" id="KW-0472">Membrane</keyword>
<sequence>MPGIHMLKRNWAIGSDDFVFPSLAEFFLRLSWLLVISILLGIHHGSFTCPNGYLLRDYYIGTIVLLSIGILNSLAIMVVSMRGTIRDSRPRRHVSNLLYAKAIILIPEAVWIILATYWAFGVSFSCDWTVVWAAKGAVICAWIVGFWMFVGILLVFDPLGSAEHRLNVGDTMSKKGSEYLIHSSKSKNMHVWETRCRCLCCCIAHSQDNDTAFSDVSKLVADFFKGVDLVPTDIAAGLMLVAQQQEHIEADLSAIIINPPQSNQSGSAALANDSRGEGSRSVMINGGVMQESWMTIPMMTHYMKFALGSYGWPFYMYSNLFTGLCRLCASCRCCACMRPGNNVHSDNICECHTAAIKRLTKVRDQDLIYVSFHNRYREIPFYVAVDRKYNNVVISIRGTLSLQDALTDLSARGVPLLFEGVPDATCHDAMLDCAKFIKSTLESKHLLEKAFSSLQEESRLVIVGHSLGAGAAAILSVLLKPQYNNLACFAYSPPGGLMSRSASLHVRDFVCSVIVGEDIVPRLGMPSMCDLKVKVLRALCESNTPKHKILATGCFRMLCQCGQFSDSSLENTGEVSPLTDSRPRRYSTTTSPLQSEEELLLQDALRAAEEYANEMQHMEWPMHPPGQILHIVELEENKTCGKDPQYTAVWAQPEDFSTILISSKMIMDHFPDVVMRALCQLEDKNFVPSAHRVSAESGGKKCCYVVPQNPGEC</sequence>
<evidence type="ECO:0000256" key="13">
    <source>
        <dbReference type="ARBA" id="ARBA00024531"/>
    </source>
</evidence>
<feature type="domain" description="Fungal lipase-type" evidence="17">
    <location>
        <begin position="393"/>
        <end position="523"/>
    </location>
</feature>
<evidence type="ECO:0000256" key="14">
    <source>
        <dbReference type="ARBA" id="ARBA00026104"/>
    </source>
</evidence>
<keyword evidence="6" id="KW-0479">Metal-binding</keyword>
<accession>A0AAN9BVJ1</accession>
<dbReference type="InterPro" id="IPR029058">
    <property type="entry name" value="AB_hydrolase_fold"/>
</dbReference>
<dbReference type="AlphaFoldDB" id="A0AAN9BVJ1"/>
<feature type="transmembrane region" description="Helical" evidence="16">
    <location>
        <begin position="26"/>
        <end position="46"/>
    </location>
</feature>
<dbReference type="Pfam" id="PF01764">
    <property type="entry name" value="Lipase_3"/>
    <property type="match status" value="1"/>
</dbReference>